<proteinExistence type="predicted"/>
<gene>
    <name evidence="2" type="primary">LOC112493879</name>
</gene>
<organism evidence="1 2">
    <name type="scientific">Cephus cinctus</name>
    <name type="common">Wheat stem sawfly</name>
    <dbReference type="NCBI Taxonomy" id="211228"/>
    <lineage>
        <taxon>Eukaryota</taxon>
        <taxon>Metazoa</taxon>
        <taxon>Ecdysozoa</taxon>
        <taxon>Arthropoda</taxon>
        <taxon>Hexapoda</taxon>
        <taxon>Insecta</taxon>
        <taxon>Pterygota</taxon>
        <taxon>Neoptera</taxon>
        <taxon>Endopterygota</taxon>
        <taxon>Hymenoptera</taxon>
        <taxon>Cephoidea</taxon>
        <taxon>Cephidae</taxon>
        <taxon>Cephus</taxon>
    </lineage>
</organism>
<dbReference type="KEGG" id="ccin:112493879"/>
<keyword evidence="1" id="KW-1185">Reference proteome</keyword>
<protein>
    <submittedName>
        <fullName evidence="2">Small proline-rich protein 2D-like</fullName>
    </submittedName>
</protein>
<sequence length="91" mass="9999">MSCQACNSTPSCSSRMLAAPPPCPAGPCCPRPCPPSAQCTVTVPPAPIPPPKVYVPKRPCCRPGCFHKPRPLCCRYLYWRLPCKAHCFEVW</sequence>
<dbReference type="GeneID" id="112493879"/>
<dbReference type="RefSeq" id="XP_024937487.1">
    <property type="nucleotide sequence ID" value="XM_025081719.1"/>
</dbReference>
<evidence type="ECO:0000313" key="2">
    <source>
        <dbReference type="RefSeq" id="XP_024937487.1"/>
    </source>
</evidence>
<reference evidence="2" key="1">
    <citation type="submission" date="2025-08" db="UniProtKB">
        <authorList>
            <consortium name="RefSeq"/>
        </authorList>
    </citation>
    <scope>IDENTIFICATION</scope>
</reference>
<name>A0AAJ7RBG7_CEPCN</name>
<evidence type="ECO:0000313" key="1">
    <source>
        <dbReference type="Proteomes" id="UP000694920"/>
    </source>
</evidence>
<dbReference type="AlphaFoldDB" id="A0AAJ7RBG7"/>
<dbReference type="Proteomes" id="UP000694920">
    <property type="component" value="Unplaced"/>
</dbReference>
<accession>A0AAJ7RBG7</accession>